<sequence length="322" mass="34502">MFARTYAGRHATNAIYHQSTPTTANLLASNVTTRGMADFTMAQLKELRALSGAPMMECKKALGEVKGDVQEAMDWLRKHGAAKASQKVSGRDAEEGLVSCTVSADRKSAAIVKISSETDFAGKSPAFVNFVTHVASATLQSGEAGSIEADNVLPLESDSKSVQLALEEAMIAIRENLGISSATKLVTEDGILVSYVHGRVNNSDAGSAAAIVELIGSADEETMIDAGKKLAMHIVAAKPSYLSPEDVPEEAVNKEKEVLESQIAGTNKPPEVMEKIVNGKLRKFYSEVCLTEQEHMVEEKTTVAKALKKLGLEVKRFESAFI</sequence>
<dbReference type="InterPro" id="IPR036402">
    <property type="entry name" value="EF-Ts_dimer_sf"/>
</dbReference>
<dbReference type="InterPro" id="IPR009060">
    <property type="entry name" value="UBA-like_sf"/>
</dbReference>
<keyword evidence="4" id="KW-0496">Mitochondrion</keyword>
<dbReference type="NCBIfam" id="TIGR00116">
    <property type="entry name" value="tsf"/>
    <property type="match status" value="1"/>
</dbReference>
<keyword evidence="7" id="KW-1185">Reference proteome</keyword>
<organism evidence="6 7">
    <name type="scientific">Cylindrotheca closterium</name>
    <dbReference type="NCBI Taxonomy" id="2856"/>
    <lineage>
        <taxon>Eukaryota</taxon>
        <taxon>Sar</taxon>
        <taxon>Stramenopiles</taxon>
        <taxon>Ochrophyta</taxon>
        <taxon>Bacillariophyta</taxon>
        <taxon>Bacillariophyceae</taxon>
        <taxon>Bacillariophycidae</taxon>
        <taxon>Bacillariales</taxon>
        <taxon>Bacillariaceae</taxon>
        <taxon>Cylindrotheca</taxon>
    </lineage>
</organism>
<evidence type="ECO:0000259" key="5">
    <source>
        <dbReference type="Pfam" id="PF00889"/>
    </source>
</evidence>
<comment type="similarity">
    <text evidence="1 4">Belongs to the EF-Ts family.</text>
</comment>
<feature type="domain" description="Translation elongation factor EFTs/EF1B dimerisation" evidence="5">
    <location>
        <begin position="109"/>
        <end position="318"/>
    </location>
</feature>
<dbReference type="GO" id="GO:0003746">
    <property type="term" value="F:translation elongation factor activity"/>
    <property type="evidence" value="ECO:0007669"/>
    <property type="project" value="UniProtKB-UniRule"/>
</dbReference>
<evidence type="ECO:0000256" key="1">
    <source>
        <dbReference type="ARBA" id="ARBA00005532"/>
    </source>
</evidence>
<dbReference type="GO" id="GO:0070125">
    <property type="term" value="P:mitochondrial translational elongation"/>
    <property type="evidence" value="ECO:0007669"/>
    <property type="project" value="TreeGrafter"/>
</dbReference>
<dbReference type="SUPFAM" id="SSF54713">
    <property type="entry name" value="Elongation factor Ts (EF-Ts), dimerisation domain"/>
    <property type="match status" value="1"/>
</dbReference>
<proteinExistence type="inferred from homology"/>
<dbReference type="Gene3D" id="1.10.8.10">
    <property type="entry name" value="DNA helicase RuvA subunit, C-terminal domain"/>
    <property type="match status" value="1"/>
</dbReference>
<accession>A0AAD2GAT0</accession>
<dbReference type="InterPro" id="IPR001816">
    <property type="entry name" value="Transl_elong_EFTs/EF1B"/>
</dbReference>
<comment type="subcellular location">
    <subcellularLocation>
        <location evidence="4">Mitochondrion</location>
    </subcellularLocation>
</comment>
<dbReference type="CDD" id="cd14275">
    <property type="entry name" value="UBA_EF-Ts"/>
    <property type="match status" value="1"/>
</dbReference>
<comment type="function">
    <text evidence="4">Associates with the EF-Tu.GDP complex and induces the exchange of GDP to GTP. It remains bound to the aminoacyl-tRNA.EF-Tu.GTP complex up to the GTP hydrolysis stage on the ribosome.</text>
</comment>
<dbReference type="Gene3D" id="3.30.479.20">
    <property type="entry name" value="Elongation factor Ts, dimerisation domain"/>
    <property type="match status" value="2"/>
</dbReference>
<dbReference type="GO" id="GO:0005739">
    <property type="term" value="C:mitochondrion"/>
    <property type="evidence" value="ECO:0007669"/>
    <property type="project" value="UniProtKB-SubCell"/>
</dbReference>
<dbReference type="Gene3D" id="1.10.286.20">
    <property type="match status" value="1"/>
</dbReference>
<dbReference type="Pfam" id="PF00889">
    <property type="entry name" value="EF_TS"/>
    <property type="match status" value="1"/>
</dbReference>
<evidence type="ECO:0000256" key="3">
    <source>
        <dbReference type="ARBA" id="ARBA00022917"/>
    </source>
</evidence>
<dbReference type="PANTHER" id="PTHR11741:SF0">
    <property type="entry name" value="ELONGATION FACTOR TS, MITOCHONDRIAL"/>
    <property type="match status" value="1"/>
</dbReference>
<dbReference type="HAMAP" id="MF_00050">
    <property type="entry name" value="EF_Ts"/>
    <property type="match status" value="1"/>
</dbReference>
<dbReference type="FunFam" id="1.10.286.20:FF:000001">
    <property type="entry name" value="Elongation factor Ts"/>
    <property type="match status" value="1"/>
</dbReference>
<comment type="caution">
    <text evidence="6">The sequence shown here is derived from an EMBL/GenBank/DDBJ whole genome shotgun (WGS) entry which is preliminary data.</text>
</comment>
<evidence type="ECO:0000256" key="2">
    <source>
        <dbReference type="ARBA" id="ARBA00022768"/>
    </source>
</evidence>
<keyword evidence="2 4" id="KW-0251">Elongation factor</keyword>
<gene>
    <name evidence="6" type="ORF">CYCCA115_LOCUS22508</name>
</gene>
<keyword evidence="3 4" id="KW-0648">Protein biosynthesis</keyword>
<name>A0AAD2GAT0_9STRA</name>
<evidence type="ECO:0000256" key="4">
    <source>
        <dbReference type="HAMAP-Rule" id="MF_03135"/>
    </source>
</evidence>
<dbReference type="Proteomes" id="UP001295423">
    <property type="component" value="Unassembled WGS sequence"/>
</dbReference>
<dbReference type="PANTHER" id="PTHR11741">
    <property type="entry name" value="ELONGATION FACTOR TS"/>
    <property type="match status" value="1"/>
</dbReference>
<protein>
    <recommendedName>
        <fullName evidence="4">Elongation factor Ts, mitochondrial</fullName>
        <shortName evidence="4">EF-Ts</shortName>
        <shortName evidence="4">EF-TsMt</shortName>
    </recommendedName>
</protein>
<dbReference type="EMBL" id="CAKOGP040002313">
    <property type="protein sequence ID" value="CAJ1966922.1"/>
    <property type="molecule type" value="Genomic_DNA"/>
</dbReference>
<dbReference type="AlphaFoldDB" id="A0AAD2GAT0"/>
<evidence type="ECO:0000313" key="6">
    <source>
        <dbReference type="EMBL" id="CAJ1966922.1"/>
    </source>
</evidence>
<dbReference type="FunFam" id="1.10.8.10:FF:000001">
    <property type="entry name" value="Elongation factor Ts"/>
    <property type="match status" value="1"/>
</dbReference>
<dbReference type="InterPro" id="IPR014039">
    <property type="entry name" value="Transl_elong_EFTs/EF1B_dimer"/>
</dbReference>
<reference evidence="6" key="1">
    <citation type="submission" date="2023-08" db="EMBL/GenBank/DDBJ databases">
        <authorList>
            <person name="Audoor S."/>
            <person name="Bilcke G."/>
        </authorList>
    </citation>
    <scope>NUCLEOTIDE SEQUENCE</scope>
</reference>
<evidence type="ECO:0000313" key="7">
    <source>
        <dbReference type="Proteomes" id="UP001295423"/>
    </source>
</evidence>
<dbReference type="SUPFAM" id="SSF46934">
    <property type="entry name" value="UBA-like"/>
    <property type="match status" value="1"/>
</dbReference>